<keyword evidence="9" id="KW-0998">Cell outer membrane</keyword>
<keyword evidence="11" id="KW-0732">Signal</keyword>
<dbReference type="PANTHER" id="PTHR30069:SF39">
    <property type="entry name" value="BLL6183 PROTEIN"/>
    <property type="match status" value="1"/>
</dbReference>
<evidence type="ECO:0000256" key="3">
    <source>
        <dbReference type="ARBA" id="ARBA00022448"/>
    </source>
</evidence>
<dbReference type="Gene3D" id="2.170.130.10">
    <property type="entry name" value="TonB-dependent receptor, plug domain"/>
    <property type="match status" value="1"/>
</dbReference>
<keyword evidence="18" id="KW-1185">Reference proteome</keyword>
<feature type="domain" description="TonB-dependent receptor plug" evidence="13">
    <location>
        <begin position="70"/>
        <end position="178"/>
    </location>
</feature>
<name>D6CRJ8_THIA3</name>
<keyword evidence="5" id="KW-0812">Transmembrane</keyword>
<feature type="signal peptide" evidence="11">
    <location>
        <begin position="1"/>
        <end position="31"/>
    </location>
</feature>
<protein>
    <submittedName>
        <fullName evidence="14">Porin</fullName>
    </submittedName>
    <submittedName>
        <fullName evidence="16">TonB-dependent receptor</fullName>
    </submittedName>
</protein>
<evidence type="ECO:0000256" key="4">
    <source>
        <dbReference type="ARBA" id="ARBA00022452"/>
    </source>
</evidence>
<dbReference type="SUPFAM" id="SSF56935">
    <property type="entry name" value="Porins"/>
    <property type="match status" value="1"/>
</dbReference>
<dbReference type="GO" id="GO:0009279">
    <property type="term" value="C:cell outer membrane"/>
    <property type="evidence" value="ECO:0007669"/>
    <property type="project" value="UniProtKB-SubCell"/>
</dbReference>
<reference evidence="15 18" key="4">
    <citation type="submission" date="2015-03" db="EMBL/GenBank/DDBJ databases">
        <authorList>
            <person name="Regsiter A."/>
            <person name="william w."/>
        </authorList>
    </citation>
    <scope>NUCLEOTIDE SEQUENCE [LARGE SCALE GENOMIC DNA]</scope>
    <source>
        <strain evidence="15 18">CB1</strain>
    </source>
</reference>
<dbReference type="EMBL" id="CTRI01000006">
    <property type="protein sequence ID" value="CQR30163.1"/>
    <property type="molecule type" value="Genomic_DNA"/>
</dbReference>
<dbReference type="PANTHER" id="PTHR30069">
    <property type="entry name" value="TONB-DEPENDENT OUTER MEMBRANE RECEPTOR"/>
    <property type="match status" value="1"/>
</dbReference>
<keyword evidence="8 16" id="KW-0675">Receptor</keyword>
<evidence type="ECO:0000256" key="10">
    <source>
        <dbReference type="RuleBase" id="RU003357"/>
    </source>
</evidence>
<dbReference type="Pfam" id="PF00593">
    <property type="entry name" value="TonB_dep_Rec_b-barrel"/>
    <property type="match status" value="1"/>
</dbReference>
<comment type="similarity">
    <text evidence="2 10">Belongs to the TonB-dependent receptor family.</text>
</comment>
<evidence type="ECO:0000313" key="14">
    <source>
        <dbReference type="EMBL" id="CAZ87239.1"/>
    </source>
</evidence>
<dbReference type="RefSeq" id="WP_013104618.1">
    <property type="nucleotide sequence ID" value="NC_014145.1"/>
</dbReference>
<reference key="1">
    <citation type="submission" date="2009-07" db="EMBL/GenBank/DDBJ databases">
        <authorList>
            <person name="Genoscope - CEA"/>
        </authorList>
    </citation>
    <scope>NUCLEOTIDE SEQUENCE</scope>
    <source>
        <strain>3As</strain>
    </source>
</reference>
<evidence type="ECO:0000256" key="7">
    <source>
        <dbReference type="ARBA" id="ARBA00023136"/>
    </source>
</evidence>
<dbReference type="GO" id="GO:0044718">
    <property type="term" value="P:siderophore transmembrane transport"/>
    <property type="evidence" value="ECO:0007669"/>
    <property type="project" value="TreeGrafter"/>
</dbReference>
<evidence type="ECO:0000256" key="1">
    <source>
        <dbReference type="ARBA" id="ARBA00004571"/>
    </source>
</evidence>
<dbReference type="GO" id="GO:0015344">
    <property type="term" value="F:siderophore uptake transmembrane transporter activity"/>
    <property type="evidence" value="ECO:0007669"/>
    <property type="project" value="TreeGrafter"/>
</dbReference>
<organism evidence="14 17">
    <name type="scientific">Thiomonas arsenitoxydans (strain DSM 22701 / CIP 110005 / 3As)</name>
    <dbReference type="NCBI Taxonomy" id="426114"/>
    <lineage>
        <taxon>Bacteria</taxon>
        <taxon>Pseudomonadati</taxon>
        <taxon>Pseudomonadota</taxon>
        <taxon>Betaproteobacteria</taxon>
        <taxon>Burkholderiales</taxon>
        <taxon>Thiomonas</taxon>
    </lineage>
</organism>
<evidence type="ECO:0000256" key="6">
    <source>
        <dbReference type="ARBA" id="ARBA00023077"/>
    </source>
</evidence>
<dbReference type="Gene3D" id="2.40.170.20">
    <property type="entry name" value="TonB-dependent receptor, beta-barrel domain"/>
    <property type="match status" value="1"/>
</dbReference>
<evidence type="ECO:0000259" key="13">
    <source>
        <dbReference type="Pfam" id="PF07715"/>
    </source>
</evidence>
<evidence type="ECO:0000256" key="2">
    <source>
        <dbReference type="ARBA" id="ARBA00009810"/>
    </source>
</evidence>
<dbReference type="eggNOG" id="COG4774">
    <property type="taxonomic scope" value="Bacteria"/>
</dbReference>
<evidence type="ECO:0000313" key="16">
    <source>
        <dbReference type="EMBL" id="MBN8745756.1"/>
    </source>
</evidence>
<dbReference type="EMBL" id="JAFKMR010000041">
    <property type="protein sequence ID" value="MBN8745756.1"/>
    <property type="molecule type" value="Genomic_DNA"/>
</dbReference>
<evidence type="ECO:0000256" key="9">
    <source>
        <dbReference type="ARBA" id="ARBA00023237"/>
    </source>
</evidence>
<reference evidence="16" key="5">
    <citation type="submission" date="2021-02" db="EMBL/GenBank/DDBJ databases">
        <title>Thiocyanate and organic carbon inputs drive convergent selection for specific autotrophic Afipia and Thiobacillus strains within complex microbiomes.</title>
        <authorList>
            <person name="Huddy R.J."/>
            <person name="Sachdeva R."/>
            <person name="Kadzinga F."/>
            <person name="Kantor R.S."/>
            <person name="Harrison S.T.L."/>
            <person name="Banfield J.F."/>
        </authorList>
    </citation>
    <scope>NUCLEOTIDE SEQUENCE</scope>
    <source>
        <strain evidence="16">SCN18_13_7_16_R3_B_64_19</strain>
    </source>
</reference>
<evidence type="ECO:0000256" key="8">
    <source>
        <dbReference type="ARBA" id="ARBA00023170"/>
    </source>
</evidence>
<evidence type="ECO:0000256" key="5">
    <source>
        <dbReference type="ARBA" id="ARBA00022692"/>
    </source>
</evidence>
<proteinExistence type="inferred from homology"/>
<dbReference type="EMBL" id="FP475956">
    <property type="protein sequence ID" value="CAZ87239.1"/>
    <property type="molecule type" value="Genomic_DNA"/>
</dbReference>
<dbReference type="Proteomes" id="UP000002372">
    <property type="component" value="Chromosome"/>
</dbReference>
<evidence type="ECO:0000259" key="12">
    <source>
        <dbReference type="Pfam" id="PF00593"/>
    </source>
</evidence>
<dbReference type="HOGENOM" id="CLU_008654_0_0_4"/>
<reference evidence="14" key="3">
    <citation type="submission" date="2010-07" db="EMBL/GenBank/DDBJ databases">
        <authorList>
            <person name="Genoscope - CEA"/>
        </authorList>
    </citation>
    <scope>NUCLEOTIDE SEQUENCE</scope>
    <source>
        <strain evidence="14">3As</strain>
    </source>
</reference>
<feature type="chain" id="PRO_5044729935" evidence="11">
    <location>
        <begin position="32"/>
        <end position="761"/>
    </location>
</feature>
<comment type="subcellular location">
    <subcellularLocation>
        <location evidence="1">Cell outer membrane</location>
        <topology evidence="1">Multi-pass membrane protein</topology>
    </subcellularLocation>
</comment>
<dbReference type="OrthoDB" id="98353at2"/>
<dbReference type="InterPro" id="IPR000531">
    <property type="entry name" value="Beta-barrel_TonB"/>
</dbReference>
<dbReference type="Proteomes" id="UP000664800">
    <property type="component" value="Unassembled WGS sequence"/>
</dbReference>
<dbReference type="InterPro" id="IPR036942">
    <property type="entry name" value="Beta-barrel_TonB_sf"/>
</dbReference>
<dbReference type="InterPro" id="IPR037066">
    <property type="entry name" value="Plug_dom_sf"/>
</dbReference>
<evidence type="ECO:0000256" key="11">
    <source>
        <dbReference type="SAM" id="SignalP"/>
    </source>
</evidence>
<keyword evidence="3" id="KW-0813">Transport</keyword>
<dbReference type="AlphaFoldDB" id="D6CRJ8"/>
<keyword evidence="7 10" id="KW-0472">Membrane</keyword>
<keyword evidence="4" id="KW-1134">Transmembrane beta strand</keyword>
<evidence type="ECO:0000313" key="17">
    <source>
        <dbReference type="Proteomes" id="UP000002372"/>
    </source>
</evidence>
<keyword evidence="6 10" id="KW-0798">TonB box</keyword>
<evidence type="ECO:0000313" key="15">
    <source>
        <dbReference type="EMBL" id="CQR30163.1"/>
    </source>
</evidence>
<reference evidence="17" key="2">
    <citation type="journal article" date="2010" name="PLoS Genet.">
        <title>Structure, function, and evolution of the Thiomonas spp. genome.</title>
        <authorList>
            <person name="Arsene-Ploetze F."/>
            <person name="Koechler S."/>
            <person name="Marchal M."/>
            <person name="Coppee J.Y."/>
            <person name="Chandler M."/>
            <person name="Bonnefoy V."/>
            <person name="Brochier-Armanet C."/>
            <person name="Barakat M."/>
            <person name="Barbe V."/>
            <person name="Battaglia-Brunet F."/>
            <person name="Bruneel O."/>
            <person name="Bryan C.G."/>
            <person name="Cleiss-Arnold J."/>
            <person name="Cruveiller S."/>
            <person name="Erhardt M."/>
            <person name="Heinrich-Salmeron A."/>
            <person name="Hommais F."/>
            <person name="Joulian C."/>
            <person name="Krin E."/>
            <person name="Lieutaud A."/>
            <person name="Lievremont D."/>
            <person name="Michel C."/>
            <person name="Muller D."/>
            <person name="Ortet P."/>
            <person name="Proux C."/>
            <person name="Siguier P."/>
            <person name="Roche D."/>
            <person name="Rouy Z."/>
            <person name="Salvignol G."/>
            <person name="Slyemi D."/>
            <person name="Talla E."/>
            <person name="Weiss S."/>
            <person name="Weissenbach J."/>
            <person name="Medigue C."/>
            <person name="Bertin P.N."/>
        </authorList>
    </citation>
    <scope>NUCLEOTIDE SEQUENCE [LARGE SCALE GENOMIC DNA]</scope>
    <source>
        <strain evidence="17">DSM 22701 / CIP 110005 / 3As</strain>
    </source>
</reference>
<dbReference type="InterPro" id="IPR039426">
    <property type="entry name" value="TonB-dep_rcpt-like"/>
</dbReference>
<sequence length="761" mass="82469">MVHEQKLRPAALTRILALSALALAWQGSAEAQPVLVAAASAPVSTAASPVVQLQTVTVFTGSTEGFRAPPKHAYAIDNDTLKQQPATNFPQLLAQHLPGVALTHEQGNPLQPTLHFNGFAASPLLGTPQGLSVFQDGVRVNEPFGDVVNWDLIPTNAIRSIHLVPITDPVFGLNTLGGAVLLHTEDGLSAPGGDVGMEFGSFGKTSEQARYGTHAGDWSYFFAVQNQHENGFAPYTASSDRSLFGKVTRRANGNDLDFSYTFAKSHLAGSQTLPKQWMNTPTAVYTAPDNIDNQLNFFNLGDTQSLSPHWQLAAQLYLRNSDQSGFNSNVNGNYDGNTTTLGNSVADNVLNGLQQQSRGLSLALHNDNPLFGLGNHASLGMSVDHQSVDFTQIQQAATFTPQRYTVGVGPFDQGPVSLGVRNRYSGVYFTDRLAATPWLDLSAGGRYERANVDMTDRLGGALGGNHSYSRFNPSVGLDLHPSPKASYYLRYAEGMRVPMAVELTCASPDAPCTLPNVLVADPDLHLVIARTAQAGAVWKLGWIRVHAEYTHTQLNNAIQFISLANMTQGYFINIPQELFRTATLDLTSGSERWLWSASISHTVATYESGFQEPSASNSSADANGNIQVQPGNRLPNIPTWSVKLLAQYQPSERLQLHGAVVAYGARYAQGDENNQDNNGRVPGYAVVNLGAQYKLDQHWRLNLSIHNLFNRVYADFGQLGVNEFTGANRSFSSDPATWQNTQFVAPGAPRGIWLGASYAWN</sequence>
<evidence type="ECO:0000313" key="18">
    <source>
        <dbReference type="Proteomes" id="UP000078599"/>
    </source>
</evidence>
<gene>
    <name evidence="14" type="ordered locus">THI_0496</name>
    <name evidence="16" type="ORF">J0I24_15905</name>
    <name evidence="15" type="ORF">THICB1_140019</name>
</gene>
<accession>D6CRJ8</accession>
<dbReference type="Pfam" id="PF07715">
    <property type="entry name" value="Plug"/>
    <property type="match status" value="1"/>
</dbReference>
<dbReference type="InterPro" id="IPR012910">
    <property type="entry name" value="Plug_dom"/>
</dbReference>
<dbReference type="KEGG" id="thi:THI_0496"/>
<dbReference type="Proteomes" id="UP000078599">
    <property type="component" value="Unassembled WGS sequence"/>
</dbReference>
<feature type="domain" description="TonB-dependent receptor-like beta-barrel" evidence="12">
    <location>
        <begin position="247"/>
        <end position="708"/>
    </location>
</feature>